<dbReference type="NCBIfam" id="NF001159">
    <property type="entry name" value="PRK00150.1-3"/>
    <property type="match status" value="1"/>
</dbReference>
<keyword evidence="2" id="KW-0378">Hydrolase</keyword>
<evidence type="ECO:0000313" key="4">
    <source>
        <dbReference type="EMBL" id="OTO08634.1"/>
    </source>
</evidence>
<keyword evidence="2" id="KW-0648">Protein biosynthesis</keyword>
<dbReference type="CDD" id="cd00487">
    <property type="entry name" value="Pep_deformylase"/>
    <property type="match status" value="1"/>
</dbReference>
<dbReference type="Pfam" id="PF01327">
    <property type="entry name" value="Pep_deformylase"/>
    <property type="match status" value="1"/>
</dbReference>
<dbReference type="Proteomes" id="UP000195139">
    <property type="component" value="Unassembled WGS sequence"/>
</dbReference>
<comment type="function">
    <text evidence="2">Removes the formyl group from the N-terminal Met of newly synthesized proteins. Requires at least a dipeptide for an efficient rate of reaction. N-terminal L-methionine is a prerequisite for activity but the enzyme has broad specificity at other positions.</text>
</comment>
<evidence type="ECO:0000256" key="1">
    <source>
        <dbReference type="ARBA" id="ARBA00010759"/>
    </source>
</evidence>
<evidence type="ECO:0000313" key="5">
    <source>
        <dbReference type="Proteomes" id="UP000195139"/>
    </source>
</evidence>
<dbReference type="GO" id="GO:0042586">
    <property type="term" value="F:peptide deformylase activity"/>
    <property type="evidence" value="ECO:0007669"/>
    <property type="project" value="UniProtKB-UniRule"/>
</dbReference>
<gene>
    <name evidence="2" type="primary">def</name>
    <name evidence="4" type="ORF">A5880_001634</name>
    <name evidence="3" type="ORF">A5880_001714</name>
</gene>
<dbReference type="Gene3D" id="3.90.45.10">
    <property type="entry name" value="Peptide deformylase"/>
    <property type="match status" value="1"/>
</dbReference>
<keyword evidence="2" id="KW-0408">Iron</keyword>
<keyword evidence="2" id="KW-0479">Metal-binding</keyword>
<name>A0A242CEE7_9ENTE</name>
<dbReference type="RefSeq" id="WP_086330565.1">
    <property type="nucleotide sequence ID" value="NZ_NGLE02000001.1"/>
</dbReference>
<keyword evidence="5" id="KW-1185">Reference proteome</keyword>
<evidence type="ECO:0000313" key="3">
    <source>
        <dbReference type="EMBL" id="MEI5994156.1"/>
    </source>
</evidence>
<dbReference type="NCBIfam" id="TIGR00079">
    <property type="entry name" value="pept_deformyl"/>
    <property type="match status" value="1"/>
</dbReference>
<dbReference type="SUPFAM" id="SSF56420">
    <property type="entry name" value="Peptide deformylase"/>
    <property type="match status" value="1"/>
</dbReference>
<comment type="catalytic activity">
    <reaction evidence="2">
        <text>N-terminal N-formyl-L-methionyl-[peptide] + H2O = N-terminal L-methionyl-[peptide] + formate</text>
        <dbReference type="Rhea" id="RHEA:24420"/>
        <dbReference type="Rhea" id="RHEA-COMP:10639"/>
        <dbReference type="Rhea" id="RHEA-COMP:10640"/>
        <dbReference type="ChEBI" id="CHEBI:15377"/>
        <dbReference type="ChEBI" id="CHEBI:15740"/>
        <dbReference type="ChEBI" id="CHEBI:49298"/>
        <dbReference type="ChEBI" id="CHEBI:64731"/>
        <dbReference type="EC" id="3.5.1.88"/>
    </reaction>
</comment>
<comment type="caution">
    <text evidence="4">The sequence shown here is derived from an EMBL/GenBank/DDBJ whole genome shotgun (WGS) entry which is preliminary data.</text>
</comment>
<reference evidence="4" key="1">
    <citation type="submission" date="2017-05" db="EMBL/GenBank/DDBJ databases">
        <title>The Genome Sequence of Enterococcus sp. 4G2_DIV0659.</title>
        <authorList>
            <consortium name="The Broad Institute Genomics Platform"/>
            <consortium name="The Broad Institute Genomic Center for Infectious Diseases"/>
            <person name="Earl A."/>
            <person name="Manson A."/>
            <person name="Schwartman J."/>
            <person name="Gilmore M."/>
            <person name="Abouelleil A."/>
            <person name="Cao P."/>
            <person name="Chapman S."/>
            <person name="Cusick C."/>
            <person name="Shea T."/>
            <person name="Young S."/>
            <person name="Neafsey D."/>
            <person name="Nusbaum C."/>
            <person name="Birren B."/>
        </authorList>
    </citation>
    <scope>NUCLEOTIDE SEQUENCE [LARGE SCALE GENOMIC DNA]</scope>
    <source>
        <strain evidence="4">4G2_DIV0659</strain>
    </source>
</reference>
<evidence type="ECO:0000256" key="2">
    <source>
        <dbReference type="HAMAP-Rule" id="MF_00163"/>
    </source>
</evidence>
<dbReference type="EMBL" id="NGLE02000001">
    <property type="protein sequence ID" value="MEI5994156.1"/>
    <property type="molecule type" value="Genomic_DNA"/>
</dbReference>
<accession>A0A242CEE7</accession>
<dbReference type="PANTHER" id="PTHR10458">
    <property type="entry name" value="PEPTIDE DEFORMYLASE"/>
    <property type="match status" value="1"/>
</dbReference>
<proteinExistence type="inferred from homology"/>
<feature type="active site" evidence="2">
    <location>
        <position position="132"/>
    </location>
</feature>
<dbReference type="EC" id="3.5.1.88" evidence="2"/>
<comment type="cofactor">
    <cofactor evidence="2">
        <name>Fe(2+)</name>
        <dbReference type="ChEBI" id="CHEBI:29033"/>
    </cofactor>
    <text evidence="2">Binds 1 Fe(2+) ion.</text>
</comment>
<sequence>MRYPIVIHPNERLKQKAKPVTMITDETITLLEDMYETMIAHDGIGLAAPQIGKNLQLAVIEVDEETGLFELINPEIIDSKGTDIDVEGCLSIPETFGTVERADEVTVRYFDREGDEIEVTAYGYLARAFQHEIDHLNGELFIDKIIEPIKPEDLDAYMEEHFDD</sequence>
<dbReference type="PANTHER" id="PTHR10458:SF22">
    <property type="entry name" value="PEPTIDE DEFORMYLASE"/>
    <property type="match status" value="1"/>
</dbReference>
<feature type="binding site" evidence="2">
    <location>
        <position position="135"/>
    </location>
    <ligand>
        <name>Fe cation</name>
        <dbReference type="ChEBI" id="CHEBI:24875"/>
    </ligand>
</feature>
<dbReference type="AlphaFoldDB" id="A0A242CEE7"/>
<dbReference type="PRINTS" id="PR01576">
    <property type="entry name" value="PDEFORMYLASE"/>
</dbReference>
<dbReference type="EMBL" id="NGLE01000002">
    <property type="protein sequence ID" value="OTO08634.1"/>
    <property type="molecule type" value="Genomic_DNA"/>
</dbReference>
<dbReference type="PIRSF" id="PIRSF004749">
    <property type="entry name" value="Pep_def"/>
    <property type="match status" value="1"/>
</dbReference>
<dbReference type="HAMAP" id="MF_00163">
    <property type="entry name" value="Pep_deformylase"/>
    <property type="match status" value="1"/>
</dbReference>
<comment type="similarity">
    <text evidence="1 2">Belongs to the polypeptide deformylase family.</text>
</comment>
<dbReference type="GO" id="GO:0006412">
    <property type="term" value="P:translation"/>
    <property type="evidence" value="ECO:0007669"/>
    <property type="project" value="UniProtKB-UniRule"/>
</dbReference>
<feature type="binding site" evidence="2">
    <location>
        <position position="89"/>
    </location>
    <ligand>
        <name>Fe cation</name>
        <dbReference type="ChEBI" id="CHEBI:24875"/>
    </ligand>
</feature>
<dbReference type="InterPro" id="IPR023635">
    <property type="entry name" value="Peptide_deformylase"/>
</dbReference>
<dbReference type="STRING" id="1834181.A5880_001634"/>
<dbReference type="GO" id="GO:0046872">
    <property type="term" value="F:metal ion binding"/>
    <property type="evidence" value="ECO:0007669"/>
    <property type="project" value="UniProtKB-KW"/>
</dbReference>
<dbReference type="InterPro" id="IPR036821">
    <property type="entry name" value="Peptide_deformylase_sf"/>
</dbReference>
<protein>
    <recommendedName>
        <fullName evidence="2">Peptide deformylase</fullName>
        <shortName evidence="2">PDF</shortName>
        <ecNumber evidence="2">3.5.1.88</ecNumber>
    </recommendedName>
    <alternativeName>
        <fullName evidence="2">Polypeptide deformylase</fullName>
    </alternativeName>
</protein>
<reference evidence="3 5" key="2">
    <citation type="submission" date="2018-07" db="EMBL/GenBank/DDBJ databases">
        <title>The Genome Sequence of Enterococcus sp. DIV0659b.</title>
        <authorList>
            <consortium name="The Broad Institute Genomics Platform"/>
            <consortium name="The Broad Institute Genomic Center for Infectious Diseases"/>
            <person name="Earl A."/>
            <person name="Manson A."/>
            <person name="Schwartman J."/>
            <person name="Gilmore M."/>
            <person name="Abouelleil A."/>
            <person name="Cao P."/>
            <person name="Chapman S."/>
            <person name="Cusick C."/>
            <person name="Shea T."/>
            <person name="Young S."/>
            <person name="Neafsey D."/>
            <person name="Nusbaum C."/>
            <person name="Birren B."/>
        </authorList>
    </citation>
    <scope>NUCLEOTIDE SEQUENCE [LARGE SCALE GENOMIC DNA]</scope>
    <source>
        <strain evidence="3 5">4G2_DIV0659</strain>
    </source>
</reference>
<feature type="binding site" evidence="2">
    <location>
        <position position="131"/>
    </location>
    <ligand>
        <name>Fe cation</name>
        <dbReference type="ChEBI" id="CHEBI:24875"/>
    </ligand>
</feature>
<dbReference type="OrthoDB" id="9784988at2"/>
<organism evidence="4">
    <name type="scientific">Candidatus Enterococcus mansonii</name>
    <dbReference type="NCBI Taxonomy" id="1834181"/>
    <lineage>
        <taxon>Bacteria</taxon>
        <taxon>Bacillati</taxon>
        <taxon>Bacillota</taxon>
        <taxon>Bacilli</taxon>
        <taxon>Lactobacillales</taxon>
        <taxon>Enterococcaceae</taxon>
        <taxon>Enterococcus</taxon>
    </lineage>
</organism>